<feature type="domain" description="FtsX extracellular" evidence="15">
    <location>
        <begin position="90"/>
        <end position="182"/>
    </location>
</feature>
<gene>
    <name evidence="16" type="ORF">SADO_10589</name>
</gene>
<dbReference type="NCBIfam" id="TIGR00439">
    <property type="entry name" value="FtsX_Gneg"/>
    <property type="match status" value="1"/>
</dbReference>
<dbReference type="EMBL" id="APND01000003">
    <property type="protein sequence ID" value="MES1929698.1"/>
    <property type="molecule type" value="Genomic_DNA"/>
</dbReference>
<dbReference type="Proteomes" id="UP001460888">
    <property type="component" value="Unassembled WGS sequence"/>
</dbReference>
<evidence type="ECO:0000256" key="13">
    <source>
        <dbReference type="SAM" id="Phobius"/>
    </source>
</evidence>
<feature type="transmembrane region" description="Helical" evidence="13">
    <location>
        <begin position="298"/>
        <end position="322"/>
    </location>
</feature>
<accession>A0ABV2B1E1</accession>
<evidence type="ECO:0000256" key="1">
    <source>
        <dbReference type="ARBA" id="ARBA00004429"/>
    </source>
</evidence>
<feature type="domain" description="ABC3 transporter permease C-terminal" evidence="14">
    <location>
        <begin position="207"/>
        <end position="318"/>
    </location>
</feature>
<sequence length="332" mass="35875">MARNSQPKSKPAVNSARARRIATSTLAAPAQGWASAHARCLLESLGRLHRRWLASLLTAMVIGIALALPTGLYVFMNNLDTLSQSWQRAVQASLYLSDDVDNERGQALADTIGARDNVAETHFISAQAGLEQFRESSGFGAALDALDDNPLPSVIVVTPRPDMPRAGVGELLVDLESQSGVERAELDQAWLARLYAILSVIERSAWVIGLLLSAAVLFIVGNTIRLDIENRREEIEVMKLLGASDAFIRRPFLYSGFWYGLIGAVLGLILLGICFLALGKPLGELTRSYDGALELHGLSFKGVMTVLATGVTLGWAGCVLTVNRRLAAIEPR</sequence>
<evidence type="ECO:0000256" key="5">
    <source>
        <dbReference type="ARBA" id="ARBA00022475"/>
    </source>
</evidence>
<dbReference type="PIRSF" id="PIRSF003097">
    <property type="entry name" value="FtsX"/>
    <property type="match status" value="1"/>
</dbReference>
<feature type="transmembrane region" description="Helical" evidence="13">
    <location>
        <begin position="257"/>
        <end position="278"/>
    </location>
</feature>
<comment type="subunit">
    <text evidence="3">Forms a membrane-associated complex with FtsE.</text>
</comment>
<evidence type="ECO:0000256" key="10">
    <source>
        <dbReference type="ARBA" id="ARBA00023136"/>
    </source>
</evidence>
<dbReference type="InterPro" id="IPR047590">
    <property type="entry name" value="FtsX_proteobact-type"/>
</dbReference>
<protein>
    <recommendedName>
        <fullName evidence="4 12">Cell division protein FtsX</fullName>
    </recommendedName>
</protein>
<evidence type="ECO:0000256" key="12">
    <source>
        <dbReference type="PIRNR" id="PIRNR003097"/>
    </source>
</evidence>
<organism evidence="16 17">
    <name type="scientific">Salinisphaera dokdonensis CL-ES53</name>
    <dbReference type="NCBI Taxonomy" id="1304272"/>
    <lineage>
        <taxon>Bacteria</taxon>
        <taxon>Pseudomonadati</taxon>
        <taxon>Pseudomonadota</taxon>
        <taxon>Gammaproteobacteria</taxon>
        <taxon>Salinisphaerales</taxon>
        <taxon>Salinisphaeraceae</taxon>
        <taxon>Salinisphaera</taxon>
    </lineage>
</organism>
<keyword evidence="8 13" id="KW-0812">Transmembrane</keyword>
<dbReference type="Pfam" id="PF18075">
    <property type="entry name" value="FtsX_ECD"/>
    <property type="match status" value="1"/>
</dbReference>
<dbReference type="Pfam" id="PF02687">
    <property type="entry name" value="FtsX"/>
    <property type="match status" value="1"/>
</dbReference>
<evidence type="ECO:0000256" key="6">
    <source>
        <dbReference type="ARBA" id="ARBA00022519"/>
    </source>
</evidence>
<evidence type="ECO:0000256" key="11">
    <source>
        <dbReference type="ARBA" id="ARBA00023306"/>
    </source>
</evidence>
<reference evidence="16 17" key="1">
    <citation type="submission" date="2013-03" db="EMBL/GenBank/DDBJ databases">
        <title>Salinisphaera dokdonensis CL-ES53 Genome Sequencing.</title>
        <authorList>
            <person name="Li C."/>
            <person name="Lai Q."/>
            <person name="Shao Z."/>
        </authorList>
    </citation>
    <scope>NUCLEOTIDE SEQUENCE [LARGE SCALE GENOMIC DNA]</scope>
    <source>
        <strain evidence="16 17">CL-ES53</strain>
    </source>
</reference>
<dbReference type="InterPro" id="IPR040690">
    <property type="entry name" value="FtsX_ECD"/>
</dbReference>
<dbReference type="Gene3D" id="3.30.70.3040">
    <property type="match status" value="1"/>
</dbReference>
<keyword evidence="9 13" id="KW-1133">Transmembrane helix</keyword>
<evidence type="ECO:0000313" key="16">
    <source>
        <dbReference type="EMBL" id="MES1929698.1"/>
    </source>
</evidence>
<keyword evidence="5 12" id="KW-1003">Cell membrane</keyword>
<evidence type="ECO:0000256" key="4">
    <source>
        <dbReference type="ARBA" id="ARBA00021907"/>
    </source>
</evidence>
<evidence type="ECO:0000256" key="9">
    <source>
        <dbReference type="ARBA" id="ARBA00022989"/>
    </source>
</evidence>
<proteinExistence type="inferred from homology"/>
<evidence type="ECO:0000259" key="15">
    <source>
        <dbReference type="Pfam" id="PF18075"/>
    </source>
</evidence>
<evidence type="ECO:0000259" key="14">
    <source>
        <dbReference type="Pfam" id="PF02687"/>
    </source>
</evidence>
<evidence type="ECO:0000256" key="2">
    <source>
        <dbReference type="ARBA" id="ARBA00007379"/>
    </source>
</evidence>
<comment type="similarity">
    <text evidence="2 12">Belongs to the ABC-4 integral membrane protein family. FtsX subfamily.</text>
</comment>
<dbReference type="RefSeq" id="WP_353111202.1">
    <property type="nucleotide sequence ID" value="NZ_APND01000003.1"/>
</dbReference>
<name>A0ABV2B1E1_9GAMM</name>
<dbReference type="InterPro" id="IPR004513">
    <property type="entry name" value="FtsX"/>
</dbReference>
<keyword evidence="17" id="KW-1185">Reference proteome</keyword>
<evidence type="ECO:0000256" key="3">
    <source>
        <dbReference type="ARBA" id="ARBA00011160"/>
    </source>
</evidence>
<dbReference type="PANTHER" id="PTHR47755">
    <property type="entry name" value="CELL DIVISION PROTEIN FTSX"/>
    <property type="match status" value="1"/>
</dbReference>
<evidence type="ECO:0000256" key="7">
    <source>
        <dbReference type="ARBA" id="ARBA00022618"/>
    </source>
</evidence>
<feature type="transmembrane region" description="Helical" evidence="13">
    <location>
        <begin position="204"/>
        <end position="224"/>
    </location>
</feature>
<keyword evidence="11 12" id="KW-0131">Cell cycle</keyword>
<evidence type="ECO:0000313" key="17">
    <source>
        <dbReference type="Proteomes" id="UP001460888"/>
    </source>
</evidence>
<dbReference type="InterPro" id="IPR003838">
    <property type="entry name" value="ABC3_permease_C"/>
</dbReference>
<evidence type="ECO:0000256" key="8">
    <source>
        <dbReference type="ARBA" id="ARBA00022692"/>
    </source>
</evidence>
<comment type="caution">
    <text evidence="16">The sequence shown here is derived from an EMBL/GenBank/DDBJ whole genome shotgun (WGS) entry which is preliminary data.</text>
</comment>
<dbReference type="PANTHER" id="PTHR47755:SF1">
    <property type="entry name" value="CELL DIVISION PROTEIN FTSX"/>
    <property type="match status" value="1"/>
</dbReference>
<comment type="subcellular location">
    <subcellularLocation>
        <location evidence="1">Cell inner membrane</location>
        <topology evidence="1">Multi-pass membrane protein</topology>
    </subcellularLocation>
</comment>
<keyword evidence="6 12" id="KW-0997">Cell inner membrane</keyword>
<keyword evidence="7 12" id="KW-0132">Cell division</keyword>
<keyword evidence="10 12" id="KW-0472">Membrane</keyword>
<feature type="transmembrane region" description="Helical" evidence="13">
    <location>
        <begin position="52"/>
        <end position="76"/>
    </location>
</feature>
<comment type="function">
    <text evidence="12">Part of the ABC transporter FtsEX involved in cellular division.</text>
</comment>